<feature type="non-terminal residue" evidence="1">
    <location>
        <position position="1"/>
    </location>
</feature>
<evidence type="ECO:0000313" key="2">
    <source>
        <dbReference type="Proteomes" id="UP000789920"/>
    </source>
</evidence>
<accession>A0ACA9RMN3</accession>
<gene>
    <name evidence="1" type="ORF">RPERSI_LOCUS21081</name>
</gene>
<name>A0ACA9RMN3_9GLOM</name>
<sequence length="134" mass="15874">SDAEYVVFEFCTKRISTFGIDHEILNEVYKFPYPIQKMVVDEIFVVAKKLEKSKGPPGLISLDCQCLFFCRYLLPCRHIFHDHIYGTNKLTIDSWRKFQRIFEDNGFEIYESRELVEIEVPEKSEAEKLQKIDV</sequence>
<reference evidence="1" key="1">
    <citation type="submission" date="2021-06" db="EMBL/GenBank/DDBJ databases">
        <authorList>
            <person name="Kallberg Y."/>
            <person name="Tangrot J."/>
            <person name="Rosling A."/>
        </authorList>
    </citation>
    <scope>NUCLEOTIDE SEQUENCE</scope>
    <source>
        <strain evidence="1">MA461A</strain>
    </source>
</reference>
<dbReference type="Proteomes" id="UP000789920">
    <property type="component" value="Unassembled WGS sequence"/>
</dbReference>
<comment type="caution">
    <text evidence="1">The sequence shown here is derived from an EMBL/GenBank/DDBJ whole genome shotgun (WGS) entry which is preliminary data.</text>
</comment>
<evidence type="ECO:0000313" key="1">
    <source>
        <dbReference type="EMBL" id="CAG8801287.1"/>
    </source>
</evidence>
<protein>
    <submittedName>
        <fullName evidence="1">18135_t:CDS:1</fullName>
    </submittedName>
</protein>
<dbReference type="EMBL" id="CAJVQC010060922">
    <property type="protein sequence ID" value="CAG8801287.1"/>
    <property type="molecule type" value="Genomic_DNA"/>
</dbReference>
<proteinExistence type="predicted"/>
<organism evidence="1 2">
    <name type="scientific">Racocetra persica</name>
    <dbReference type="NCBI Taxonomy" id="160502"/>
    <lineage>
        <taxon>Eukaryota</taxon>
        <taxon>Fungi</taxon>
        <taxon>Fungi incertae sedis</taxon>
        <taxon>Mucoromycota</taxon>
        <taxon>Glomeromycotina</taxon>
        <taxon>Glomeromycetes</taxon>
        <taxon>Diversisporales</taxon>
        <taxon>Gigasporaceae</taxon>
        <taxon>Racocetra</taxon>
    </lineage>
</organism>
<keyword evidence="2" id="KW-1185">Reference proteome</keyword>